<name>A0A7R9AIL4_9CRUS</name>
<feature type="compositionally biased region" description="Basic and acidic residues" evidence="1">
    <location>
        <begin position="445"/>
        <end position="468"/>
    </location>
</feature>
<dbReference type="Proteomes" id="UP000677054">
    <property type="component" value="Unassembled WGS sequence"/>
</dbReference>
<accession>A0A7R9AIL4</accession>
<feature type="region of interest" description="Disordered" evidence="1">
    <location>
        <begin position="226"/>
        <end position="261"/>
    </location>
</feature>
<feature type="region of interest" description="Disordered" evidence="1">
    <location>
        <begin position="395"/>
        <end position="417"/>
    </location>
</feature>
<feature type="compositionally biased region" description="Polar residues" evidence="1">
    <location>
        <begin position="473"/>
        <end position="482"/>
    </location>
</feature>
<feature type="compositionally biased region" description="Basic and acidic residues" evidence="1">
    <location>
        <begin position="310"/>
        <end position="320"/>
    </location>
</feature>
<feature type="region of interest" description="Disordered" evidence="1">
    <location>
        <begin position="120"/>
        <end position="150"/>
    </location>
</feature>
<evidence type="ECO:0000313" key="2">
    <source>
        <dbReference type="EMBL" id="CAD7254603.1"/>
    </source>
</evidence>
<feature type="region of interest" description="Disordered" evidence="1">
    <location>
        <begin position="175"/>
        <end position="194"/>
    </location>
</feature>
<feature type="region of interest" description="Disordered" evidence="1">
    <location>
        <begin position="284"/>
        <end position="340"/>
    </location>
</feature>
<gene>
    <name evidence="2" type="ORF">DSTB1V02_LOCUS14349</name>
</gene>
<dbReference type="EMBL" id="LR910330">
    <property type="protein sequence ID" value="CAD7254603.1"/>
    <property type="molecule type" value="Genomic_DNA"/>
</dbReference>
<organism evidence="2">
    <name type="scientific">Darwinula stevensoni</name>
    <dbReference type="NCBI Taxonomy" id="69355"/>
    <lineage>
        <taxon>Eukaryota</taxon>
        <taxon>Metazoa</taxon>
        <taxon>Ecdysozoa</taxon>
        <taxon>Arthropoda</taxon>
        <taxon>Crustacea</taxon>
        <taxon>Oligostraca</taxon>
        <taxon>Ostracoda</taxon>
        <taxon>Podocopa</taxon>
        <taxon>Podocopida</taxon>
        <taxon>Darwinulocopina</taxon>
        <taxon>Darwinuloidea</taxon>
        <taxon>Darwinulidae</taxon>
        <taxon>Darwinula</taxon>
    </lineage>
</organism>
<dbReference type="EMBL" id="CAJPEV010010812">
    <property type="protein sequence ID" value="CAG0906094.1"/>
    <property type="molecule type" value="Genomic_DNA"/>
</dbReference>
<reference evidence="2" key="1">
    <citation type="submission" date="2020-11" db="EMBL/GenBank/DDBJ databases">
        <authorList>
            <person name="Tran Van P."/>
        </authorList>
    </citation>
    <scope>NUCLEOTIDE SEQUENCE</scope>
</reference>
<feature type="region of interest" description="Disordered" evidence="1">
    <location>
        <begin position="445"/>
        <end position="540"/>
    </location>
</feature>
<keyword evidence="3" id="KW-1185">Reference proteome</keyword>
<evidence type="ECO:0000313" key="3">
    <source>
        <dbReference type="Proteomes" id="UP000677054"/>
    </source>
</evidence>
<sequence length="540" mass="59795">MEEEEWAGEGYRSFSRPLLHPIFPIRSTHEGSPDRDSIRTLLSVNAKAGVDVCGNLDSDGRYQRASTGEKPKIGLDHLDNLCKLMEQLTDLREQNSVLQKRVQYLEDLKNLQEMHRELESDLSTGCRDSSGLGKTTDRRKHPLLRRGSAESLLKEKLGTVRSGKATIRRRRTLLKSRGRSKSMGSEEMEPMTEKAADVREAEGKLLRQSKWTKVKEAFKWERVGVGDSSPVSHTVDVDDRESVPRRDSSQGSRSSSSEDFPGLDWNCENFDSVRIGTFRKISLESSESAEDPGGIRRSSLPSPPPAMEVADPKSERDKGKFLHAQRKTSPRDDRGKHKHTPWGKVKHIIRHGKDTCRKKSGRNENCGADFQGGISLEISLASDVEDEILEDCEGMRNTSPRLGKKPKPKLTVSIPGNEAPKAGIRMIHSTSAGMLLDLREDLHDKHSERKISEPDYLKLENSGNEKPHAPAGGQSSPGTIRQSKWVKVKKAFLGGGGHRLPPSPTASAGGRTTGPASPTISAPIAFQYEPLHGKAHSREP</sequence>
<feature type="compositionally biased region" description="Basic and acidic residues" evidence="1">
    <location>
        <begin position="235"/>
        <end position="248"/>
    </location>
</feature>
<dbReference type="AlphaFoldDB" id="A0A7R9AIL4"/>
<protein>
    <submittedName>
        <fullName evidence="2">Uncharacterized protein</fullName>
    </submittedName>
</protein>
<evidence type="ECO:0000256" key="1">
    <source>
        <dbReference type="SAM" id="MobiDB-lite"/>
    </source>
</evidence>
<proteinExistence type="predicted"/>
<feature type="non-terminal residue" evidence="2">
    <location>
        <position position="540"/>
    </location>
</feature>
<dbReference type="OrthoDB" id="6376173at2759"/>